<dbReference type="InterPro" id="IPR003871">
    <property type="entry name" value="RFA1B/D_OB_1st"/>
</dbReference>
<proteinExistence type="predicted"/>
<feature type="domain" description="Replication protein A 70 kDa DNA-binding subunit B/D first OB fold" evidence="1">
    <location>
        <begin position="15"/>
        <end position="94"/>
    </location>
</feature>
<dbReference type="PANTHER" id="PTHR47165:SF4">
    <property type="entry name" value="OS03G0429900 PROTEIN"/>
    <property type="match status" value="1"/>
</dbReference>
<evidence type="ECO:0000313" key="3">
    <source>
        <dbReference type="Proteomes" id="UP001341840"/>
    </source>
</evidence>
<evidence type="ECO:0000313" key="2">
    <source>
        <dbReference type="EMBL" id="MED6195901.1"/>
    </source>
</evidence>
<comment type="caution">
    <text evidence="2">The sequence shown here is derived from an EMBL/GenBank/DDBJ whole genome shotgun (WGS) entry which is preliminary data.</text>
</comment>
<organism evidence="2 3">
    <name type="scientific">Stylosanthes scabra</name>
    <dbReference type="NCBI Taxonomy" id="79078"/>
    <lineage>
        <taxon>Eukaryota</taxon>
        <taxon>Viridiplantae</taxon>
        <taxon>Streptophyta</taxon>
        <taxon>Embryophyta</taxon>
        <taxon>Tracheophyta</taxon>
        <taxon>Spermatophyta</taxon>
        <taxon>Magnoliopsida</taxon>
        <taxon>eudicotyledons</taxon>
        <taxon>Gunneridae</taxon>
        <taxon>Pentapetalae</taxon>
        <taxon>rosids</taxon>
        <taxon>fabids</taxon>
        <taxon>Fabales</taxon>
        <taxon>Fabaceae</taxon>
        <taxon>Papilionoideae</taxon>
        <taxon>50 kb inversion clade</taxon>
        <taxon>dalbergioids sensu lato</taxon>
        <taxon>Dalbergieae</taxon>
        <taxon>Pterocarpus clade</taxon>
        <taxon>Stylosanthes</taxon>
    </lineage>
</organism>
<sequence length="292" mass="33160">MANVHRTAQLLNAADRVADVKATKLAWNLVVGVVHMYQLPCQNNPSDYYSIELVLQDREGDRIQCSISKADFVVYSTLIREFGVYNMKGFIVQNPGRGSFPNYSISWGCCHDTSWAIYLIDCIGQVVGKEEIVDMVTRTGEASKRMAVHLEDLEGNVMKCTLFGAEMIGQLNEFLLRGNVEPVVMIAQLFKPNYYLNETSIQSTYHSSRILFNSEYPEFIQFKERRGNAGCWESWCLFKLGQRTGVMHHVQIVSKRWKQRVIVINVKTVGSWDPSLLSSIVSSLLSRMELVA</sequence>
<accession>A0ABU6XCZ5</accession>
<reference evidence="2 3" key="1">
    <citation type="journal article" date="2023" name="Plants (Basel)">
        <title>Bridging the Gap: Combining Genomics and Transcriptomics Approaches to Understand Stylosanthes scabra, an Orphan Legume from the Brazilian Caatinga.</title>
        <authorList>
            <person name="Ferreira-Neto J.R.C."/>
            <person name="da Silva M.D."/>
            <person name="Binneck E."/>
            <person name="de Melo N.F."/>
            <person name="da Silva R.H."/>
            <person name="de Melo A.L.T.M."/>
            <person name="Pandolfi V."/>
            <person name="Bustamante F.O."/>
            <person name="Brasileiro-Vidal A.C."/>
            <person name="Benko-Iseppon A.M."/>
        </authorList>
    </citation>
    <scope>NUCLEOTIDE SEQUENCE [LARGE SCALE GENOMIC DNA]</scope>
    <source>
        <tissue evidence="2">Leaves</tissue>
    </source>
</reference>
<dbReference type="Pfam" id="PF02721">
    <property type="entry name" value="DUF223"/>
    <property type="match status" value="1"/>
</dbReference>
<dbReference type="InterPro" id="IPR012340">
    <property type="entry name" value="NA-bd_OB-fold"/>
</dbReference>
<dbReference type="SUPFAM" id="SSF50249">
    <property type="entry name" value="Nucleic acid-binding proteins"/>
    <property type="match status" value="2"/>
</dbReference>
<gene>
    <name evidence="2" type="ORF">PIB30_042226</name>
</gene>
<keyword evidence="3" id="KW-1185">Reference proteome</keyword>
<dbReference type="CDD" id="cd04481">
    <property type="entry name" value="RPA1_DBD_B_like"/>
    <property type="match status" value="1"/>
</dbReference>
<dbReference type="Gene3D" id="2.40.50.140">
    <property type="entry name" value="Nucleic acid-binding proteins"/>
    <property type="match status" value="2"/>
</dbReference>
<dbReference type="EMBL" id="JASCZI010211687">
    <property type="protein sequence ID" value="MED6195901.1"/>
    <property type="molecule type" value="Genomic_DNA"/>
</dbReference>
<name>A0ABU6XCZ5_9FABA</name>
<dbReference type="Proteomes" id="UP001341840">
    <property type="component" value="Unassembled WGS sequence"/>
</dbReference>
<evidence type="ECO:0000259" key="1">
    <source>
        <dbReference type="Pfam" id="PF02721"/>
    </source>
</evidence>
<dbReference type="PANTHER" id="PTHR47165">
    <property type="entry name" value="OS03G0429900 PROTEIN"/>
    <property type="match status" value="1"/>
</dbReference>
<protein>
    <recommendedName>
        <fullName evidence="1">Replication protein A 70 kDa DNA-binding subunit B/D first OB fold domain-containing protein</fullName>
    </recommendedName>
</protein>